<organism evidence="18">
    <name type="scientific">Nyssomyia neivai</name>
    <dbReference type="NCBI Taxonomy" id="330878"/>
    <lineage>
        <taxon>Eukaryota</taxon>
        <taxon>Metazoa</taxon>
        <taxon>Ecdysozoa</taxon>
        <taxon>Arthropoda</taxon>
        <taxon>Hexapoda</taxon>
        <taxon>Insecta</taxon>
        <taxon>Pterygota</taxon>
        <taxon>Neoptera</taxon>
        <taxon>Endopterygota</taxon>
        <taxon>Diptera</taxon>
        <taxon>Nematocera</taxon>
        <taxon>Psychodoidea</taxon>
        <taxon>Psychodidae</taxon>
        <taxon>Nyssomyia</taxon>
    </lineage>
</organism>
<evidence type="ECO:0000256" key="11">
    <source>
        <dbReference type="PIRNR" id="PIRNR000168"/>
    </source>
</evidence>
<feature type="chain" id="PRO_5012340620" description="Acyl-coenzyme A oxidase" evidence="14">
    <location>
        <begin position="18"/>
        <end position="690"/>
    </location>
</feature>
<dbReference type="SUPFAM" id="SSF56645">
    <property type="entry name" value="Acyl-CoA dehydrogenase NM domain-like"/>
    <property type="match status" value="1"/>
</dbReference>
<keyword evidence="9" id="KW-0443">Lipid metabolism</keyword>
<dbReference type="InterPro" id="IPR029320">
    <property type="entry name" value="Acyl-CoA_ox_N"/>
</dbReference>
<evidence type="ECO:0000259" key="17">
    <source>
        <dbReference type="Pfam" id="PF22924"/>
    </source>
</evidence>
<dbReference type="Pfam" id="PF14749">
    <property type="entry name" value="Acyl-CoA_ox_N"/>
    <property type="match status" value="1"/>
</dbReference>
<evidence type="ECO:0000259" key="16">
    <source>
        <dbReference type="Pfam" id="PF14749"/>
    </source>
</evidence>
<evidence type="ECO:0000256" key="2">
    <source>
        <dbReference type="ARBA" id="ARBA00004275"/>
    </source>
</evidence>
<dbReference type="EMBL" id="GFDF01002363">
    <property type="protein sequence ID" value="JAV11721.1"/>
    <property type="molecule type" value="Transcribed_RNA"/>
</dbReference>
<dbReference type="Gene3D" id="1.20.140.10">
    <property type="entry name" value="Butyryl-CoA Dehydrogenase, subunit A, domain 3"/>
    <property type="match status" value="2"/>
</dbReference>
<dbReference type="GO" id="GO:0003997">
    <property type="term" value="F:acyl-CoA oxidase activity"/>
    <property type="evidence" value="ECO:0007669"/>
    <property type="project" value="InterPro"/>
</dbReference>
<dbReference type="InterPro" id="IPR037069">
    <property type="entry name" value="AcylCoA_DH/ox_N_sf"/>
</dbReference>
<comment type="similarity">
    <text evidence="4 11">Belongs to the acyl-CoA oxidase family.</text>
</comment>
<feature type="binding site" evidence="13">
    <location>
        <position position="209"/>
    </location>
    <ligand>
        <name>FAD</name>
        <dbReference type="ChEBI" id="CHEBI:57692"/>
    </ligand>
</feature>
<evidence type="ECO:0000256" key="12">
    <source>
        <dbReference type="PIRSR" id="PIRSR000168-1"/>
    </source>
</evidence>
<evidence type="ECO:0000256" key="8">
    <source>
        <dbReference type="ARBA" id="ARBA00023002"/>
    </source>
</evidence>
<dbReference type="InterPro" id="IPR036250">
    <property type="entry name" value="AcylCo_DH-like_C"/>
</dbReference>
<dbReference type="AlphaFoldDB" id="A0A1L8DZ22"/>
<dbReference type="FunFam" id="1.20.140.10:FF:000005">
    <property type="entry name" value="Acyl-coenzyme A oxidase"/>
    <property type="match status" value="1"/>
</dbReference>
<dbReference type="InterPro" id="IPR055060">
    <property type="entry name" value="ACOX_C_alpha1"/>
</dbReference>
<dbReference type="InterPro" id="IPR009100">
    <property type="entry name" value="AcylCoA_DH/oxidase_NM_dom_sf"/>
</dbReference>
<dbReference type="GO" id="GO:0055088">
    <property type="term" value="P:lipid homeostasis"/>
    <property type="evidence" value="ECO:0007669"/>
    <property type="project" value="TreeGrafter"/>
</dbReference>
<dbReference type="PIRSF" id="PIRSF000168">
    <property type="entry name" value="Acyl-CoA_oxidase"/>
    <property type="match status" value="1"/>
</dbReference>
<comment type="pathway">
    <text evidence="3">Lipid metabolism; peroxisomal fatty acid beta-oxidation.</text>
</comment>
<dbReference type="GO" id="GO:0005504">
    <property type="term" value="F:fatty acid binding"/>
    <property type="evidence" value="ECO:0007669"/>
    <property type="project" value="TreeGrafter"/>
</dbReference>
<dbReference type="InterPro" id="IPR046373">
    <property type="entry name" value="Acyl-CoA_Oxase/DH_mid-dom_sf"/>
</dbReference>
<reference evidence="18" key="1">
    <citation type="submission" date="2016-12" db="EMBL/GenBank/DDBJ databases">
        <title>An insight into the sialome and mialome of the sand fly, Nyssomyia neivai.</title>
        <authorList>
            <person name="Sebastian V."/>
            <person name="Goulart T.M."/>
            <person name="Oliveira W."/>
            <person name="Calvo E."/>
            <person name="Oliveira L.F."/>
            <person name="Pinto M.C."/>
            <person name="Rosselino A.M."/>
            <person name="Ribeiro J.M."/>
        </authorList>
    </citation>
    <scope>NUCLEOTIDE SEQUENCE</scope>
</reference>
<evidence type="ECO:0000256" key="10">
    <source>
        <dbReference type="ARBA" id="ARBA00023140"/>
    </source>
</evidence>
<dbReference type="PANTHER" id="PTHR10909:SF250">
    <property type="entry name" value="PEROXISOMAL ACYL-COENZYME A OXIDASE 1"/>
    <property type="match status" value="1"/>
</dbReference>
<keyword evidence="14" id="KW-0732">Signal</keyword>
<protein>
    <recommendedName>
        <fullName evidence="11">Acyl-coenzyme A oxidase</fullName>
    </recommendedName>
</protein>
<comment type="cofactor">
    <cofactor evidence="1">
        <name>FAD</name>
        <dbReference type="ChEBI" id="CHEBI:57692"/>
    </cofactor>
</comment>
<feature type="domain" description="Acyl-coenzyme A oxidase N-terminal" evidence="16">
    <location>
        <begin position="39"/>
        <end position="164"/>
    </location>
</feature>
<dbReference type="FunFam" id="1.20.140.10:FF:000013">
    <property type="entry name" value="Acyl-coenzyme A oxidase"/>
    <property type="match status" value="1"/>
</dbReference>
<keyword evidence="5 11" id="KW-0285">Flavoprotein</keyword>
<dbReference type="GO" id="GO:0005777">
    <property type="term" value="C:peroxisome"/>
    <property type="evidence" value="ECO:0007669"/>
    <property type="project" value="UniProtKB-SubCell"/>
</dbReference>
<dbReference type="FunFam" id="1.10.540.10:FF:000033">
    <property type="entry name" value="Acyl-coenzyme A oxidase"/>
    <property type="match status" value="1"/>
</dbReference>
<accession>A0A1L8DZ22</accession>
<dbReference type="FunFam" id="2.40.110.10:FF:000003">
    <property type="entry name" value="Acyl-coenzyme A oxidase"/>
    <property type="match status" value="1"/>
</dbReference>
<feature type="domain" description="Acyl-CoA oxidase C-terminal" evidence="15">
    <location>
        <begin position="507"/>
        <end position="687"/>
    </location>
</feature>
<feature type="active site" description="Proton acceptor" evidence="12">
    <location>
        <position position="452"/>
    </location>
</feature>
<keyword evidence="7" id="KW-0276">Fatty acid metabolism</keyword>
<feature type="domain" description="Acyl-CoA oxidase C-alpha1" evidence="17">
    <location>
        <begin position="306"/>
        <end position="467"/>
    </location>
</feature>
<name>A0A1L8DZ22_9DIPT</name>
<evidence type="ECO:0000256" key="7">
    <source>
        <dbReference type="ARBA" id="ARBA00022832"/>
    </source>
</evidence>
<dbReference type="GO" id="GO:0071949">
    <property type="term" value="F:FAD binding"/>
    <property type="evidence" value="ECO:0007669"/>
    <property type="project" value="InterPro"/>
</dbReference>
<sequence length="690" mass="77137">MLLFYILGTLVIMTTQSLKKSEKINPDIDNERKKCTFLVEDFAEFWNGGKEKLAEKRWREDFFLNDPELKSEVPMEYLSHKEKYEEAIRKSTIGFRKIRQLHSQGRDGIDDYMALLSGNLGAGLTPDGNPFGLHYVMFLPTLMGQATPEQQAEWMGRAWSCSIIGTYAQTELGHGTFIRGLETTSTYDPKTEEFILNSPTLTSYKWWPGGLAHTANYAVVVAQLYTKGVNYGIFPFIVQLRDEETHMPMPGIKVGEIGAKLGMNTVNNGFLGFDNVRIPRKNMLMKNAQVEKDGTFIKAPSSVLTYGTMMFVRVVIVRDMANYLSKAVTIAVRYSAVRRQSPINPEEREPQIMDHLTQQQKLFPQIAKSIVFRKTADHLWNMYNQVTSELDKGELDRLPELHGMACCLKAITTSDAAAAIEICRLACGGHGYMSCSTFPTAYGLTTAACTYEGENTVLLLQTARYLMKSWASAKLGEPLAPTVAYLGKNYKNIVQGIRPKWDRSIPGIINAFQACAAGRVSIAFDHVEKRKKEGMSHENATNMTSIELAQAADAHGRAFLIQAAYESMQEFLKDVPPALGKVLQDLITLYAVDACLRSLGDLLRFVSITEGDIQDLQHTLEGLLANIRPNAVGIVDGFDIPDEILQSALGAYDGNVYERIFAEAMKSPLNKEPVNKSFHTHMKPFLKSHL</sequence>
<keyword evidence="6 11" id="KW-0274">FAD</keyword>
<evidence type="ECO:0000256" key="5">
    <source>
        <dbReference type="ARBA" id="ARBA00022630"/>
    </source>
</evidence>
<dbReference type="SUPFAM" id="SSF47203">
    <property type="entry name" value="Acyl-CoA dehydrogenase C-terminal domain-like"/>
    <property type="match status" value="2"/>
</dbReference>
<feature type="binding site" evidence="13">
    <location>
        <position position="170"/>
    </location>
    <ligand>
        <name>FAD</name>
        <dbReference type="ChEBI" id="CHEBI:57692"/>
    </ligand>
</feature>
<comment type="subcellular location">
    <subcellularLocation>
        <location evidence="2">Peroxisome</location>
    </subcellularLocation>
</comment>
<dbReference type="Pfam" id="PF01756">
    <property type="entry name" value="ACOX"/>
    <property type="match status" value="1"/>
</dbReference>
<proteinExistence type="inferred from homology"/>
<keyword evidence="10" id="KW-0576">Peroxisome</keyword>
<dbReference type="Pfam" id="PF22924">
    <property type="entry name" value="ACOX_C_alpha1"/>
    <property type="match status" value="1"/>
</dbReference>
<evidence type="ECO:0000256" key="3">
    <source>
        <dbReference type="ARBA" id="ARBA00004846"/>
    </source>
</evidence>
<evidence type="ECO:0000256" key="9">
    <source>
        <dbReference type="ARBA" id="ARBA00023098"/>
    </source>
</evidence>
<dbReference type="PANTHER" id="PTHR10909">
    <property type="entry name" value="ELECTRON TRANSPORT OXIDOREDUCTASE"/>
    <property type="match status" value="1"/>
</dbReference>
<dbReference type="InterPro" id="IPR012258">
    <property type="entry name" value="Acyl-CoA_oxidase"/>
</dbReference>
<evidence type="ECO:0000256" key="1">
    <source>
        <dbReference type="ARBA" id="ARBA00001974"/>
    </source>
</evidence>
<evidence type="ECO:0000256" key="14">
    <source>
        <dbReference type="SAM" id="SignalP"/>
    </source>
</evidence>
<dbReference type="Gene3D" id="1.10.540.10">
    <property type="entry name" value="Acyl-CoA dehydrogenase/oxidase, N-terminal domain"/>
    <property type="match status" value="1"/>
</dbReference>
<evidence type="ECO:0000256" key="6">
    <source>
        <dbReference type="ARBA" id="ARBA00022827"/>
    </source>
</evidence>
<dbReference type="GO" id="GO:0033540">
    <property type="term" value="P:fatty acid beta-oxidation using acyl-CoA oxidase"/>
    <property type="evidence" value="ECO:0007669"/>
    <property type="project" value="TreeGrafter"/>
</dbReference>
<evidence type="ECO:0000256" key="13">
    <source>
        <dbReference type="PIRSR" id="PIRSR000168-2"/>
    </source>
</evidence>
<evidence type="ECO:0000256" key="4">
    <source>
        <dbReference type="ARBA" id="ARBA00006288"/>
    </source>
</evidence>
<evidence type="ECO:0000313" key="18">
    <source>
        <dbReference type="EMBL" id="JAV11721.1"/>
    </source>
</evidence>
<dbReference type="InterPro" id="IPR002655">
    <property type="entry name" value="Acyl-CoA_oxidase_C"/>
</dbReference>
<evidence type="ECO:0000259" key="15">
    <source>
        <dbReference type="Pfam" id="PF01756"/>
    </source>
</evidence>
<feature type="signal peptide" evidence="14">
    <location>
        <begin position="1"/>
        <end position="17"/>
    </location>
</feature>
<keyword evidence="8" id="KW-0560">Oxidoreductase</keyword>
<dbReference type="Gene3D" id="2.40.110.10">
    <property type="entry name" value="Butyryl-CoA Dehydrogenase, subunit A, domain 2"/>
    <property type="match status" value="1"/>
</dbReference>